<feature type="domain" description="BTB" evidence="1">
    <location>
        <begin position="12"/>
        <end position="78"/>
    </location>
</feature>
<proteinExistence type="predicted"/>
<gene>
    <name evidence="2" type="ORF">DAPPUDRAFT_34168</name>
</gene>
<reference evidence="2 3" key="1">
    <citation type="journal article" date="2011" name="Science">
        <title>The ecoresponsive genome of Daphnia pulex.</title>
        <authorList>
            <person name="Colbourne J.K."/>
            <person name="Pfrender M.E."/>
            <person name="Gilbert D."/>
            <person name="Thomas W.K."/>
            <person name="Tucker A."/>
            <person name="Oakley T.H."/>
            <person name="Tokishita S."/>
            <person name="Aerts A."/>
            <person name="Arnold G.J."/>
            <person name="Basu M.K."/>
            <person name="Bauer D.J."/>
            <person name="Caceres C.E."/>
            <person name="Carmel L."/>
            <person name="Casola C."/>
            <person name="Choi J.H."/>
            <person name="Detter J.C."/>
            <person name="Dong Q."/>
            <person name="Dusheyko S."/>
            <person name="Eads B.D."/>
            <person name="Frohlich T."/>
            <person name="Geiler-Samerotte K.A."/>
            <person name="Gerlach D."/>
            <person name="Hatcher P."/>
            <person name="Jogdeo S."/>
            <person name="Krijgsveld J."/>
            <person name="Kriventseva E.V."/>
            <person name="Kultz D."/>
            <person name="Laforsch C."/>
            <person name="Lindquist E."/>
            <person name="Lopez J."/>
            <person name="Manak J.R."/>
            <person name="Muller J."/>
            <person name="Pangilinan J."/>
            <person name="Patwardhan R.P."/>
            <person name="Pitluck S."/>
            <person name="Pritham E.J."/>
            <person name="Rechtsteiner A."/>
            <person name="Rho M."/>
            <person name="Rogozin I.B."/>
            <person name="Sakarya O."/>
            <person name="Salamov A."/>
            <person name="Schaack S."/>
            <person name="Shapiro H."/>
            <person name="Shiga Y."/>
            <person name="Skalitzky C."/>
            <person name="Smith Z."/>
            <person name="Souvorov A."/>
            <person name="Sung W."/>
            <person name="Tang Z."/>
            <person name="Tsuchiya D."/>
            <person name="Tu H."/>
            <person name="Vos H."/>
            <person name="Wang M."/>
            <person name="Wolf Y.I."/>
            <person name="Yamagata H."/>
            <person name="Yamada T."/>
            <person name="Ye Y."/>
            <person name="Shaw J.R."/>
            <person name="Andrews J."/>
            <person name="Crease T.J."/>
            <person name="Tang H."/>
            <person name="Lucas S.M."/>
            <person name="Robertson H.M."/>
            <person name="Bork P."/>
            <person name="Koonin E.V."/>
            <person name="Zdobnov E.M."/>
            <person name="Grigoriev I.V."/>
            <person name="Lynch M."/>
            <person name="Boore J.L."/>
        </authorList>
    </citation>
    <scope>NUCLEOTIDE SEQUENCE [LARGE SCALE GENOMIC DNA]</scope>
</reference>
<organism evidence="2 3">
    <name type="scientific">Daphnia pulex</name>
    <name type="common">Water flea</name>
    <dbReference type="NCBI Taxonomy" id="6669"/>
    <lineage>
        <taxon>Eukaryota</taxon>
        <taxon>Metazoa</taxon>
        <taxon>Ecdysozoa</taxon>
        <taxon>Arthropoda</taxon>
        <taxon>Crustacea</taxon>
        <taxon>Branchiopoda</taxon>
        <taxon>Diplostraca</taxon>
        <taxon>Cladocera</taxon>
        <taxon>Anomopoda</taxon>
        <taxon>Daphniidae</taxon>
        <taxon>Daphnia</taxon>
    </lineage>
</organism>
<dbReference type="SUPFAM" id="SSF54695">
    <property type="entry name" value="POZ domain"/>
    <property type="match status" value="1"/>
</dbReference>
<evidence type="ECO:0000313" key="3">
    <source>
        <dbReference type="Proteomes" id="UP000000305"/>
    </source>
</evidence>
<protein>
    <recommendedName>
        <fullName evidence="1">BTB domain-containing protein</fullName>
    </recommendedName>
</protein>
<dbReference type="InParanoid" id="E9G8E1"/>
<accession>E9G8E1</accession>
<dbReference type="Gene3D" id="3.30.710.10">
    <property type="entry name" value="Potassium Channel Kv1.1, Chain A"/>
    <property type="match status" value="1"/>
</dbReference>
<evidence type="ECO:0000259" key="1">
    <source>
        <dbReference type="PROSITE" id="PS50097"/>
    </source>
</evidence>
<name>E9G8E1_DAPPU</name>
<dbReference type="GO" id="GO:0005737">
    <property type="term" value="C:cytoplasm"/>
    <property type="evidence" value="ECO:0000318"/>
    <property type="project" value="GO_Central"/>
</dbReference>
<sequence>DLSGLFGNEKHSDVVFGIRGHQFKAHKNILSARSSVFSEMFQHEGLEASHQINIQDIDPEVFQEVLRFIYTGHVPSTKMDALGLGLLAAGEKYLLKSLKNACEKHLVNSLSAENCVEFLVVAKSHSADYLKKNALDFLRRFSREVKATDAW</sequence>
<dbReference type="Proteomes" id="UP000000305">
    <property type="component" value="Unassembled WGS sequence"/>
</dbReference>
<evidence type="ECO:0000313" key="2">
    <source>
        <dbReference type="EMBL" id="EFX84287.1"/>
    </source>
</evidence>
<dbReference type="InterPro" id="IPR011333">
    <property type="entry name" value="SKP1/BTB/POZ_sf"/>
</dbReference>
<dbReference type="PhylomeDB" id="E9G8E1"/>
<dbReference type="GO" id="GO:0031625">
    <property type="term" value="F:ubiquitin protein ligase binding"/>
    <property type="evidence" value="ECO:0000318"/>
    <property type="project" value="GO_Central"/>
</dbReference>
<dbReference type="GO" id="GO:0005634">
    <property type="term" value="C:nucleus"/>
    <property type="evidence" value="ECO:0000318"/>
    <property type="project" value="GO_Central"/>
</dbReference>
<feature type="non-terminal residue" evidence="2">
    <location>
        <position position="1"/>
    </location>
</feature>
<dbReference type="FunFam" id="3.30.710.10:FF:000159">
    <property type="entry name" value="Speckle-type POZ protein B"/>
    <property type="match status" value="1"/>
</dbReference>
<dbReference type="Gene3D" id="6.10.250.3030">
    <property type="match status" value="1"/>
</dbReference>
<feature type="non-terminal residue" evidence="2">
    <location>
        <position position="151"/>
    </location>
</feature>
<dbReference type="HOGENOM" id="CLU_004253_9_3_1"/>
<dbReference type="PANTHER" id="PTHR24413">
    <property type="entry name" value="SPECKLE-TYPE POZ PROTEIN"/>
    <property type="match status" value="1"/>
</dbReference>
<dbReference type="eggNOG" id="KOG1987">
    <property type="taxonomic scope" value="Eukaryota"/>
</dbReference>
<dbReference type="AlphaFoldDB" id="E9G8E1"/>
<dbReference type="GO" id="GO:0043161">
    <property type="term" value="P:proteasome-mediated ubiquitin-dependent protein catabolic process"/>
    <property type="evidence" value="ECO:0000318"/>
    <property type="project" value="GO_Central"/>
</dbReference>
<dbReference type="InterPro" id="IPR000210">
    <property type="entry name" value="BTB/POZ_dom"/>
</dbReference>
<dbReference type="OrthoDB" id="6359816at2759"/>
<dbReference type="SMART" id="SM00225">
    <property type="entry name" value="BTB"/>
    <property type="match status" value="1"/>
</dbReference>
<dbReference type="PROSITE" id="PS50097">
    <property type="entry name" value="BTB"/>
    <property type="match status" value="1"/>
</dbReference>
<dbReference type="Pfam" id="PF00651">
    <property type="entry name" value="BTB"/>
    <property type="match status" value="1"/>
</dbReference>
<dbReference type="EMBL" id="GL732535">
    <property type="protein sequence ID" value="EFX84287.1"/>
    <property type="molecule type" value="Genomic_DNA"/>
</dbReference>
<keyword evidence="3" id="KW-1185">Reference proteome</keyword>
<dbReference type="KEGG" id="dpx:DAPPUDRAFT_34168"/>
<dbReference type="GO" id="GO:0030162">
    <property type="term" value="P:regulation of proteolysis"/>
    <property type="evidence" value="ECO:0000318"/>
    <property type="project" value="GO_Central"/>
</dbReference>
<dbReference type="OMA" id="KCKEHET"/>